<dbReference type="PANTHER" id="PTHR31286">
    <property type="entry name" value="GLYCINE-RICH CELL WALL STRUCTURAL PROTEIN 1.8-LIKE"/>
    <property type="match status" value="1"/>
</dbReference>
<accession>A0AAW2E3P7</accession>
<evidence type="ECO:0000259" key="1">
    <source>
        <dbReference type="Pfam" id="PF14392"/>
    </source>
</evidence>
<dbReference type="InterPro" id="IPR040256">
    <property type="entry name" value="At4g02000-like"/>
</dbReference>
<dbReference type="Proteomes" id="UP001459277">
    <property type="component" value="Unassembled WGS sequence"/>
</dbReference>
<reference evidence="2 3" key="1">
    <citation type="submission" date="2024-01" db="EMBL/GenBank/DDBJ databases">
        <title>A telomere-to-telomere, gap-free genome of sweet tea (Lithocarpus litseifolius).</title>
        <authorList>
            <person name="Zhou J."/>
        </authorList>
    </citation>
    <scope>NUCLEOTIDE SEQUENCE [LARGE SCALE GENOMIC DNA]</scope>
    <source>
        <strain evidence="2">Zhou-2022a</strain>
        <tissue evidence="2">Leaf</tissue>
    </source>
</reference>
<dbReference type="EMBL" id="JAZDWU010000001">
    <property type="protein sequence ID" value="KAL0016299.1"/>
    <property type="molecule type" value="Genomic_DNA"/>
</dbReference>
<keyword evidence="3" id="KW-1185">Reference proteome</keyword>
<evidence type="ECO:0000313" key="3">
    <source>
        <dbReference type="Proteomes" id="UP001459277"/>
    </source>
</evidence>
<organism evidence="2 3">
    <name type="scientific">Lithocarpus litseifolius</name>
    <dbReference type="NCBI Taxonomy" id="425828"/>
    <lineage>
        <taxon>Eukaryota</taxon>
        <taxon>Viridiplantae</taxon>
        <taxon>Streptophyta</taxon>
        <taxon>Embryophyta</taxon>
        <taxon>Tracheophyta</taxon>
        <taxon>Spermatophyta</taxon>
        <taxon>Magnoliopsida</taxon>
        <taxon>eudicotyledons</taxon>
        <taxon>Gunneridae</taxon>
        <taxon>Pentapetalae</taxon>
        <taxon>rosids</taxon>
        <taxon>fabids</taxon>
        <taxon>Fagales</taxon>
        <taxon>Fagaceae</taxon>
        <taxon>Lithocarpus</taxon>
    </lineage>
</organism>
<dbReference type="AlphaFoldDB" id="A0AAW2E3P7"/>
<protein>
    <recommendedName>
        <fullName evidence="1">Zinc knuckle CX2CX4HX4C domain-containing protein</fullName>
    </recommendedName>
</protein>
<sequence>MDDLTQNWSRLTLTDREGLGCRLTTEDSLEDFSIIVKFFMKRALNIDVIERTFNPLWRIISNEPWSFDKHLVVIRKYEKETPVADVKFGRVSFWVQIHGIPPLYMTMEAALKISKVIGVVSRPKEFKEMDGGNFLRLKVSLDLTLPLCRGHLISPENGKQIWISFKYELLPNLYYWCGCLTYDDKDCEIWIDSERTLKPEDRQFGSGLRPPTFI</sequence>
<feature type="domain" description="Zinc knuckle CX2CX4HX4C" evidence="1">
    <location>
        <begin position="141"/>
        <end position="188"/>
    </location>
</feature>
<gene>
    <name evidence="2" type="ORF">SO802_003368</name>
</gene>
<dbReference type="PANTHER" id="PTHR31286:SF167">
    <property type="entry name" value="OS09G0268800 PROTEIN"/>
    <property type="match status" value="1"/>
</dbReference>
<evidence type="ECO:0000313" key="2">
    <source>
        <dbReference type="EMBL" id="KAL0016299.1"/>
    </source>
</evidence>
<dbReference type="InterPro" id="IPR025836">
    <property type="entry name" value="Zn_knuckle_CX2CX4HX4C"/>
</dbReference>
<comment type="caution">
    <text evidence="2">The sequence shown here is derived from an EMBL/GenBank/DDBJ whole genome shotgun (WGS) entry which is preliminary data.</text>
</comment>
<proteinExistence type="predicted"/>
<name>A0AAW2E3P7_9ROSI</name>
<dbReference type="Pfam" id="PF14392">
    <property type="entry name" value="zf-CCHC_4"/>
    <property type="match status" value="1"/>
</dbReference>